<dbReference type="SMART" id="SM00824">
    <property type="entry name" value="PKS_TE"/>
    <property type="match status" value="1"/>
</dbReference>
<dbReference type="SUPFAM" id="SSF52777">
    <property type="entry name" value="CoA-dependent acyltransferases"/>
    <property type="match status" value="4"/>
</dbReference>
<dbReference type="Pfam" id="PF00501">
    <property type="entry name" value="AMP-binding"/>
    <property type="match status" value="3"/>
</dbReference>
<dbReference type="PROSITE" id="PS00012">
    <property type="entry name" value="PHOSPHOPANTETHEINE"/>
    <property type="match status" value="3"/>
</dbReference>
<feature type="domain" description="Carrier" evidence="4">
    <location>
        <begin position="693"/>
        <end position="768"/>
    </location>
</feature>
<comment type="caution">
    <text evidence="5">The sequence shown here is derived from an EMBL/GenBank/DDBJ whole genome shotgun (WGS) entry which is preliminary data.</text>
</comment>
<keyword evidence="2" id="KW-0596">Phosphopantetheine</keyword>
<dbReference type="InterPro" id="IPR025110">
    <property type="entry name" value="AMP-bd_C"/>
</dbReference>
<dbReference type="Gene3D" id="3.30.559.30">
    <property type="entry name" value="Nonribosomal peptide synthetase, condensation domain"/>
    <property type="match status" value="2"/>
</dbReference>
<comment type="cofactor">
    <cofactor evidence="1">
        <name>pantetheine 4'-phosphate</name>
        <dbReference type="ChEBI" id="CHEBI:47942"/>
    </cofactor>
</comment>
<dbReference type="InterPro" id="IPR020806">
    <property type="entry name" value="PKS_PP-bd"/>
</dbReference>
<dbReference type="PROSITE" id="PS00455">
    <property type="entry name" value="AMP_BINDING"/>
    <property type="match status" value="3"/>
</dbReference>
<sequence length="3161" mass="342799">MDATHTTAPHEERHVNAVMGTAWLAAGLGFIARCLQDIDTDANVEIAQDNACLMHRFEWPAPGDCNASTLHALLDRDAPHAATGREAFASLRTMQIVLHAHATGIPAHPGMFRAIIRISGVTAWLIDLDVENGRIGIAPATADLGVRFPEGLQAVASAFPARLADHFDTPLHRIPLASLATLPDDIAHGVLRAIPLPAALLPAQFDAQVARTPDAIAARCDDEALTYDALAARANRLAHLLIAKGVGPEAMVGIAMHRSLDLLVCMLAVLKAGGAYLPLDLDYPQDRLAVMIEDAAPVVILTEAAALDRLPTRERCLCIETLDTASLPASSPAVALDGGHAAYVIYTSGSTGRPKGVCVQHRSVVNLLQTMRRLPGIVPGETLLACTPISFDISVVEMFLPLLQGACVRIASRAVAADGLRLRDLIERTRPDVFQATPATWQMLREAGWQPHAGMRAVTGGEALLPELANYLLQANAVWNLYGPTEVTVYSLGQRVERGGAIRLGGVIDNIAAYVLDAGLQPVPPGVAGELYLAGEGLARGYVRRAGLTAERFVANPFARGQRMYRTGDLVRWTPQGDLDFLGRVDFQVKIRGHRIELGEIEARLSQVPGVLNCVVVARDDSIGQKQLIAYATPQPEQALDAHAIRAALAAVLPAHMVPSAVVVMPAFQLTASGKIDRKALAGPVLAASEGRKPRDEREAALAKIFAEVLGVAEIGIDANFFDLGGHSLMATRLISRIRSQMSVELKLSDLFEASDVARLAERMVHADRARLQLKAYARAPGDAVPLSYAQQRLWFIQQLEGVRGTYNIPLAIRLHGPLDRDAIARALDDVVDRHEVLRTLLIDCDGVGMQRILAPGAHRVPLSEQRQEGTDSAEVLSALAIEGIDLGREIPLRAHLLTVSDDTHILLLVLHHIAGDGWSLPPLLRDLGVAYAARVAGHAPDWRPLPVQYADYARWQRELLGDDSDSGSLMRRHAAFWKQALAGIPEQIALPTDRPRPASATHEGDVVAFELTAETHAKLLTLAREQNATLFMVLHAAFALLLHKLGAGDDVVIGSPIAGRTDDALDDLVGFFVNTLVLRTDLSGNPDMRALIDRVRVADLAAYAHQDLPFERLVDIINPTRSLDHHPLFQVMLAVQNTEDAAPRFGALRADYAEFDFPIAKFDLYLSLSERHDDDRHPAGIAGQLEYAVQLFDRSTVERMIERFIRLLDAALAAPDAPLGAIGVLTADEYRRIVLGWCGTPLAREDATMAERFDAQARRTPDAVAAVCDDEAITYAQLAVRANRLAHALIARGVGPERVVGVAMNRSLDLLVCLLAVLKSGGAYLPLDLDYPTDRLNLMIEDAAPVAILADAVGLELLSAHDNLLSLADIDASSQPDRAPAVARDPAQLAYVIFTSGSTGRPKGVCIPHHGMMNFLEAMGRSPGMQANEVLLACAPISFDISVLELFLPLLHGACIRIVPRSISIDGLRLRELIERTRPDVFQATPATWQMLRETGWTPYPGLRTLTGGEALLPELANFMAPTRELWNVYGPTETTVWALRERVMPGAPIRLGAPIENIFLYVLDAGLQPVPAGVPGELYIAGVGLARGYARRAGLTAERFVANPFARGQRMYRTGDLVRWTAQGELDFLGRADFQVKIRGHRIELGEIEARLSQVPGVLNCVVVARDDSVGQKRLVAYATPQPGAALDATAVRAALAEVLPAHMVPSAVVVLPAFQLTPSGKIDRKALPAPVFAVAEGIAPRDEREAVLAKIFAEVLGVADVGIDANFFDLGGHSLMATRLISRIRSQMSVELRLSDLFEAPDVERLAKRLAQAGEARLRLVPYERTAEDAVPLSYAQQRLWFIHQLDGASATYNIPLAIRLEGALDTAALQSALRDVVQRHEILRTRLVEFDGVPYQHATDTWTMQLQIVPAQADLDRQLAALAGETIDFIGEGPLRAHLLQISDDAHVLLLVLHHIAGDGWSMALLLRDLGKAYGARCRTLAPDWTPLPVQYADYALWQRELLGEDSDPGSLIARQGAFWKQALAGIPEQIALPTDRPRLAVASHRGDVVAFEIDAETHARLLALARGRNATLFMVLHAAFALLLHKLGAGDDVVIGSPIAGRTDDAQDNLVGFFVNTLVLRTDLSGNPDFGTLIDRIRSADLAAYAHQDLPFERLVDIVNPTRSLDHHPLFQVMLAVQSVSASALDFGGVSATPAALDIPIAKFDLSLNIAERRDSRHRAAGLFGRFEYSVELFDRVTIERLVDRLKQVLESAVHAPQTPIHRIGVLTRDERQQILHAWNDTGREVEDTTLPALFARQAGRSPHAIAVQYRNTALDYATLDAESASLAAELRTRGVVAGDRVAVCLKRSTNSVVALLAVMRAGATYVPLDRDYPSDRLAYILEDAAPTLVMTDAASHPLLPQDARTWIVDEDRLAGASGAMENDDPVDGSARAAYLIYTSGSTGRPKGVVVSHRQLTVTLAALLEQLAFVAGDVFPNLASHAFDISLVELLLPLISGGTSVLVDPDDIRDLDALVSHTRGATCLHAVPSLMDALLTHLGADGAAAAYPRMRLLLVGGDAVPSDLLRRMTAIFPDAQTVEMYGPTEASIISSCYPIDAEALAHQGYCIGRPIANTRIHLLDAGLQPVPVGVTGEMYIAGPGVADGYLGRRGLTAERFVADPFAIGERMYRSGDLARWTPDGRLDYLGRADHQVKIRGFRIELGEVEAALRACDGVAQGVVLAREDVPGQKRLVAYAAGLPGVPVDADALRTAMAHALPEYMVPSAFVVLDALPLNANGKIDRKALPAPIREGNADTVRRIPRSTQEQIIASLFAETLGFDEVGMDESFFELGGHSLLAAQLVSRIRASMDVEVGVRMLFEAPTVARFSDRIFSDKARDMSTVSLLPLRETGELPALFCLHPASGLSWAFTRLLHFISPRHPVIGLQARNFEVDGPMPESIAAIVDDYLTQIVEYQPHGPYHLLGWSFGGLLAFEIAKAMQLRGLEVGLVSIIDTEYLAEPREDLGDDFLAEILSMEGIVLPPGAPTPDLATAYDMLRARNSPFTSLGEDLFERSVEIYRNHCEIFKVAPPSGSFRGDLLLVSALFESNGERLQRLATDGWTERVDGHVERLDLECGHFVLMDLQYTPKIGAAVDRWLTRWHPTPGAAKRVDTLAEAN</sequence>
<dbReference type="InterPro" id="IPR020802">
    <property type="entry name" value="TesA-like"/>
</dbReference>
<evidence type="ECO:0000256" key="3">
    <source>
        <dbReference type="ARBA" id="ARBA00022553"/>
    </source>
</evidence>
<dbReference type="Gene3D" id="3.30.300.30">
    <property type="match status" value="3"/>
</dbReference>
<dbReference type="InterPro" id="IPR029058">
    <property type="entry name" value="AB_hydrolase_fold"/>
</dbReference>
<dbReference type="CDD" id="cd05930">
    <property type="entry name" value="A_NRPS"/>
    <property type="match status" value="1"/>
</dbReference>
<dbReference type="InterPro" id="IPR001031">
    <property type="entry name" value="Thioesterase"/>
</dbReference>
<dbReference type="Pfam" id="PF00975">
    <property type="entry name" value="Thioesterase"/>
    <property type="match status" value="1"/>
</dbReference>
<evidence type="ECO:0000313" key="5">
    <source>
        <dbReference type="EMBL" id="GAA4797809.1"/>
    </source>
</evidence>
<dbReference type="EMBL" id="BAABJE010000014">
    <property type="protein sequence ID" value="GAA4797809.1"/>
    <property type="molecule type" value="Genomic_DNA"/>
</dbReference>
<dbReference type="Pfam" id="PF13193">
    <property type="entry name" value="AMP-binding_C"/>
    <property type="match status" value="3"/>
</dbReference>
<evidence type="ECO:0000256" key="1">
    <source>
        <dbReference type="ARBA" id="ARBA00001957"/>
    </source>
</evidence>
<dbReference type="PANTHER" id="PTHR45527">
    <property type="entry name" value="NONRIBOSOMAL PEPTIDE SYNTHETASE"/>
    <property type="match status" value="1"/>
</dbReference>
<dbReference type="Pfam" id="PF00550">
    <property type="entry name" value="PP-binding"/>
    <property type="match status" value="3"/>
</dbReference>
<dbReference type="Proteomes" id="UP001499959">
    <property type="component" value="Unassembled WGS sequence"/>
</dbReference>
<proteinExistence type="predicted"/>
<dbReference type="Gene3D" id="3.30.559.10">
    <property type="entry name" value="Chloramphenicol acetyltransferase-like domain"/>
    <property type="match status" value="2"/>
</dbReference>
<dbReference type="NCBIfam" id="TIGR01733">
    <property type="entry name" value="AA-adenyl-dom"/>
    <property type="match status" value="3"/>
</dbReference>
<gene>
    <name evidence="5" type="ORF">GCM10023307_24650</name>
</gene>
<dbReference type="InterPro" id="IPR045851">
    <property type="entry name" value="AMP-bd_C_sf"/>
</dbReference>
<feature type="domain" description="Carrier" evidence="4">
    <location>
        <begin position="1742"/>
        <end position="1817"/>
    </location>
</feature>
<dbReference type="CDD" id="cd19540">
    <property type="entry name" value="LCL_NRPS-like"/>
    <property type="match status" value="2"/>
</dbReference>
<keyword evidence="3" id="KW-0597">Phosphoprotein</keyword>
<keyword evidence="6" id="KW-1185">Reference proteome</keyword>
<dbReference type="InterPro" id="IPR023213">
    <property type="entry name" value="CAT-like_dom_sf"/>
</dbReference>
<dbReference type="SUPFAM" id="SSF47336">
    <property type="entry name" value="ACP-like"/>
    <property type="match status" value="3"/>
</dbReference>
<organism evidence="5 6">
    <name type="scientific">Lysobacter hankyongensis</name>
    <dbReference type="NCBI Taxonomy" id="1176535"/>
    <lineage>
        <taxon>Bacteria</taxon>
        <taxon>Pseudomonadati</taxon>
        <taxon>Pseudomonadota</taxon>
        <taxon>Gammaproteobacteria</taxon>
        <taxon>Lysobacterales</taxon>
        <taxon>Lysobacteraceae</taxon>
        <taxon>Lysobacter</taxon>
    </lineage>
</organism>
<protein>
    <recommendedName>
        <fullName evidence="4">Carrier domain-containing protein</fullName>
    </recommendedName>
</protein>
<dbReference type="InterPro" id="IPR042099">
    <property type="entry name" value="ANL_N_sf"/>
</dbReference>
<dbReference type="Gene3D" id="3.40.50.1820">
    <property type="entry name" value="alpha/beta hydrolase"/>
    <property type="match status" value="1"/>
</dbReference>
<dbReference type="SMART" id="SM00823">
    <property type="entry name" value="PKS_PP"/>
    <property type="match status" value="3"/>
</dbReference>
<dbReference type="Pfam" id="PF00668">
    <property type="entry name" value="Condensation"/>
    <property type="match status" value="2"/>
</dbReference>
<dbReference type="SUPFAM" id="SSF53474">
    <property type="entry name" value="alpha/beta-Hydrolases"/>
    <property type="match status" value="1"/>
</dbReference>
<dbReference type="InterPro" id="IPR010071">
    <property type="entry name" value="AA_adenyl_dom"/>
</dbReference>
<evidence type="ECO:0000259" key="4">
    <source>
        <dbReference type="PROSITE" id="PS50075"/>
    </source>
</evidence>
<accession>A0ABP9BN91</accession>
<dbReference type="InterPro" id="IPR000873">
    <property type="entry name" value="AMP-dep_synth/lig_dom"/>
</dbReference>
<dbReference type="InterPro" id="IPR006162">
    <property type="entry name" value="Ppantetheine_attach_site"/>
</dbReference>
<evidence type="ECO:0000256" key="2">
    <source>
        <dbReference type="ARBA" id="ARBA00022450"/>
    </source>
</evidence>
<dbReference type="Gene3D" id="2.30.38.10">
    <property type="entry name" value="Luciferase, Domain 3"/>
    <property type="match status" value="2"/>
</dbReference>
<dbReference type="InterPro" id="IPR036736">
    <property type="entry name" value="ACP-like_sf"/>
</dbReference>
<dbReference type="PROSITE" id="PS50075">
    <property type="entry name" value="CARRIER"/>
    <property type="match status" value="3"/>
</dbReference>
<dbReference type="Gene3D" id="1.10.1200.10">
    <property type="entry name" value="ACP-like"/>
    <property type="match status" value="2"/>
</dbReference>
<name>A0ABP9BN91_9GAMM</name>
<dbReference type="Gene3D" id="3.40.50.12780">
    <property type="entry name" value="N-terminal domain of ligase-like"/>
    <property type="match status" value="1"/>
</dbReference>
<dbReference type="InterPro" id="IPR001242">
    <property type="entry name" value="Condensation_dom"/>
</dbReference>
<dbReference type="SUPFAM" id="SSF56801">
    <property type="entry name" value="Acetyl-CoA synthetase-like"/>
    <property type="match status" value="3"/>
</dbReference>
<reference evidence="6" key="1">
    <citation type="journal article" date="2019" name="Int. J. Syst. Evol. Microbiol.">
        <title>The Global Catalogue of Microorganisms (GCM) 10K type strain sequencing project: providing services to taxonomists for standard genome sequencing and annotation.</title>
        <authorList>
            <consortium name="The Broad Institute Genomics Platform"/>
            <consortium name="The Broad Institute Genome Sequencing Center for Infectious Disease"/>
            <person name="Wu L."/>
            <person name="Ma J."/>
        </authorList>
    </citation>
    <scope>NUCLEOTIDE SEQUENCE [LARGE SCALE GENOMIC DNA]</scope>
    <source>
        <strain evidence="6">JCM 18204</strain>
    </source>
</reference>
<dbReference type="CDD" id="cd12116">
    <property type="entry name" value="A_NRPS_Ta1_like"/>
    <property type="match status" value="1"/>
</dbReference>
<feature type="domain" description="Carrier" evidence="4">
    <location>
        <begin position="2804"/>
        <end position="2879"/>
    </location>
</feature>
<dbReference type="InterPro" id="IPR020845">
    <property type="entry name" value="AMP-binding_CS"/>
</dbReference>
<dbReference type="NCBIfam" id="NF003417">
    <property type="entry name" value="PRK04813.1"/>
    <property type="match status" value="3"/>
</dbReference>
<evidence type="ECO:0000313" key="6">
    <source>
        <dbReference type="Proteomes" id="UP001499959"/>
    </source>
</evidence>
<dbReference type="Gene3D" id="3.40.50.980">
    <property type="match status" value="4"/>
</dbReference>
<dbReference type="InterPro" id="IPR009081">
    <property type="entry name" value="PP-bd_ACP"/>
</dbReference>
<dbReference type="PANTHER" id="PTHR45527:SF1">
    <property type="entry name" value="FATTY ACID SYNTHASE"/>
    <property type="match status" value="1"/>
</dbReference>